<proteinExistence type="predicted"/>
<accession>A0A840WMN8</accession>
<reference evidence="2 3" key="1">
    <citation type="submission" date="2020-08" db="EMBL/GenBank/DDBJ databases">
        <title>Genomic Encyclopedia of Type Strains, Phase IV (KMG-IV): sequencing the most valuable type-strain genomes for metagenomic binning, comparative biology and taxonomic classification.</title>
        <authorList>
            <person name="Goeker M."/>
        </authorList>
    </citation>
    <scope>NUCLEOTIDE SEQUENCE [LARGE SCALE GENOMIC DNA]</scope>
    <source>
        <strain evidence="2 3">DSM 103377</strain>
    </source>
</reference>
<organism evidence="2 3">
    <name type="scientific">Rubricella aquisinus</name>
    <dbReference type="NCBI Taxonomy" id="2028108"/>
    <lineage>
        <taxon>Bacteria</taxon>
        <taxon>Pseudomonadati</taxon>
        <taxon>Pseudomonadota</taxon>
        <taxon>Alphaproteobacteria</taxon>
        <taxon>Rhodobacterales</taxon>
        <taxon>Paracoccaceae</taxon>
        <taxon>Rubricella</taxon>
    </lineage>
</organism>
<evidence type="ECO:0000313" key="3">
    <source>
        <dbReference type="Proteomes" id="UP000553766"/>
    </source>
</evidence>
<keyword evidence="1" id="KW-0472">Membrane</keyword>
<evidence type="ECO:0000313" key="2">
    <source>
        <dbReference type="EMBL" id="MBB5514922.1"/>
    </source>
</evidence>
<dbReference type="AlphaFoldDB" id="A0A840WMN8"/>
<name>A0A840WMN8_9RHOB</name>
<dbReference type="Proteomes" id="UP000553766">
    <property type="component" value="Unassembled WGS sequence"/>
</dbReference>
<comment type="caution">
    <text evidence="2">The sequence shown here is derived from an EMBL/GenBank/DDBJ whole genome shotgun (WGS) entry which is preliminary data.</text>
</comment>
<keyword evidence="1" id="KW-1133">Transmembrane helix</keyword>
<evidence type="ECO:0000256" key="1">
    <source>
        <dbReference type="SAM" id="Phobius"/>
    </source>
</evidence>
<protein>
    <submittedName>
        <fullName evidence="2">Uncharacterized protein</fullName>
    </submittedName>
</protein>
<dbReference type="EMBL" id="JACIJS010000002">
    <property type="protein sequence ID" value="MBB5514922.1"/>
    <property type="molecule type" value="Genomic_DNA"/>
</dbReference>
<feature type="transmembrane region" description="Helical" evidence="1">
    <location>
        <begin position="50"/>
        <end position="71"/>
    </location>
</feature>
<keyword evidence="1" id="KW-0812">Transmembrane</keyword>
<sequence length="76" mass="8292">MPCSENLGSVHLVFWPGTFLLIYLVAKHNQFGLKEAVLALVGVKKFQRTLLINTVLAATLLGSLGLAVWIIQTCPN</sequence>
<keyword evidence="3" id="KW-1185">Reference proteome</keyword>
<feature type="transmembrane region" description="Helical" evidence="1">
    <location>
        <begin position="6"/>
        <end position="26"/>
    </location>
</feature>
<gene>
    <name evidence="2" type="ORF">FHS89_000928</name>
</gene>